<evidence type="ECO:0000259" key="3">
    <source>
        <dbReference type="PROSITE" id="PS51724"/>
    </source>
</evidence>
<gene>
    <name evidence="4" type="ORF">EA187_11590</name>
</gene>
<feature type="region of interest" description="Disordered" evidence="1">
    <location>
        <begin position="1"/>
        <end position="31"/>
    </location>
</feature>
<proteinExistence type="predicted"/>
<dbReference type="PROSITE" id="PS51724">
    <property type="entry name" value="SPOR"/>
    <property type="match status" value="1"/>
</dbReference>
<feature type="compositionally biased region" description="Low complexity" evidence="1">
    <location>
        <begin position="166"/>
        <end position="178"/>
    </location>
</feature>
<feature type="transmembrane region" description="Helical" evidence="2">
    <location>
        <begin position="33"/>
        <end position="55"/>
    </location>
</feature>
<accession>A0ABY0CTP7</accession>
<dbReference type="Gene3D" id="3.30.70.1070">
    <property type="entry name" value="Sporulation related repeat"/>
    <property type="match status" value="1"/>
</dbReference>
<keyword evidence="2" id="KW-1133">Transmembrane helix</keyword>
<dbReference type="InterPro" id="IPR007730">
    <property type="entry name" value="SPOR-like_dom"/>
</dbReference>
<dbReference type="SUPFAM" id="SSF110997">
    <property type="entry name" value="Sporulation related repeat"/>
    <property type="match status" value="1"/>
</dbReference>
<dbReference type="Pfam" id="PF05036">
    <property type="entry name" value="SPOR"/>
    <property type="match status" value="1"/>
</dbReference>
<sequence length="265" mass="28600">MLRERKQRDGATPNHELERTMSRRRHSKPERGLSAGRLILATAVLALVFSAGLIAGQRIMLEDSLPPMVSVGQPALASQRLAPTEASAEGDEADADKSTPRDAIFSFYESLTRPEARPLITRKVAERPEPVAAAPAPKVATTAQAPSVETPEESRPVPTEATKSSAPAPVAPAAAAPAEVRANEDVEAARYTLQVASHPTMERARAEMDKLSTQGLVPHVIAADIPGQGKFYRVRIGKFATVEQARAHQAQLERTREVRTFVTPL</sequence>
<evidence type="ECO:0000256" key="1">
    <source>
        <dbReference type="SAM" id="MobiDB-lite"/>
    </source>
</evidence>
<keyword evidence="5" id="KW-1185">Reference proteome</keyword>
<dbReference type="InterPro" id="IPR036680">
    <property type="entry name" value="SPOR-like_sf"/>
</dbReference>
<comment type="caution">
    <text evidence="4">The sequence shown here is derived from an EMBL/GenBank/DDBJ whole genome shotgun (WGS) entry which is preliminary data.</text>
</comment>
<feature type="region of interest" description="Disordered" evidence="1">
    <location>
        <begin position="126"/>
        <end position="179"/>
    </location>
</feature>
<reference evidence="4 5" key="1">
    <citation type="submission" date="2019-01" db="EMBL/GenBank/DDBJ databases">
        <title>Lujinxingia litoralis gen. nov., sp. nov. and Lujinxingia sediminis gen. nov., sp. nov., new members in the order Bradymonadales, isolated from coastal sediment.</title>
        <authorList>
            <person name="Li C.-M."/>
        </authorList>
    </citation>
    <scope>NUCLEOTIDE SEQUENCE [LARGE SCALE GENOMIC DNA]</scope>
    <source>
        <strain evidence="4 5">SEH01</strain>
    </source>
</reference>
<evidence type="ECO:0000313" key="5">
    <source>
        <dbReference type="Proteomes" id="UP000282926"/>
    </source>
</evidence>
<name>A0ABY0CTP7_9DELT</name>
<organism evidence="4 5">
    <name type="scientific">Lujinxingia sediminis</name>
    <dbReference type="NCBI Taxonomy" id="2480984"/>
    <lineage>
        <taxon>Bacteria</taxon>
        <taxon>Deltaproteobacteria</taxon>
        <taxon>Bradymonadales</taxon>
        <taxon>Lujinxingiaceae</taxon>
        <taxon>Lujinxingia</taxon>
    </lineage>
</organism>
<protein>
    <submittedName>
        <fullName evidence="4">SPOR domain-containing protein</fullName>
    </submittedName>
</protein>
<keyword evidence="2" id="KW-0472">Membrane</keyword>
<feature type="region of interest" description="Disordered" evidence="1">
    <location>
        <begin position="80"/>
        <end position="99"/>
    </location>
</feature>
<keyword evidence="2" id="KW-0812">Transmembrane</keyword>
<feature type="compositionally biased region" description="Low complexity" evidence="1">
    <location>
        <begin position="130"/>
        <end position="146"/>
    </location>
</feature>
<dbReference type="EMBL" id="SADD01000005">
    <property type="protein sequence ID" value="RVU44182.1"/>
    <property type="molecule type" value="Genomic_DNA"/>
</dbReference>
<feature type="compositionally biased region" description="Basic and acidic residues" evidence="1">
    <location>
        <begin position="1"/>
        <end position="21"/>
    </location>
</feature>
<dbReference type="Proteomes" id="UP000282926">
    <property type="component" value="Unassembled WGS sequence"/>
</dbReference>
<evidence type="ECO:0000313" key="4">
    <source>
        <dbReference type="EMBL" id="RVU44182.1"/>
    </source>
</evidence>
<evidence type="ECO:0000256" key="2">
    <source>
        <dbReference type="SAM" id="Phobius"/>
    </source>
</evidence>
<feature type="domain" description="SPOR" evidence="3">
    <location>
        <begin position="185"/>
        <end position="265"/>
    </location>
</feature>